<name>A0A804I298_MUSAM</name>
<dbReference type="InterPro" id="IPR012340">
    <property type="entry name" value="NA-bd_OB-fold"/>
</dbReference>
<dbReference type="GO" id="GO:0008270">
    <property type="term" value="F:zinc ion binding"/>
    <property type="evidence" value="ECO:0007669"/>
    <property type="project" value="UniProtKB-KW"/>
</dbReference>
<dbReference type="GeneID" id="103976310"/>
<evidence type="ECO:0000313" key="4">
    <source>
        <dbReference type="EnsemblPlants" id="Ma02_p13110.1"/>
    </source>
</evidence>
<dbReference type="SUPFAM" id="SSF57756">
    <property type="entry name" value="Retrovirus zinc finger-like domains"/>
    <property type="match status" value="1"/>
</dbReference>
<dbReference type="SMART" id="SM00343">
    <property type="entry name" value="ZnF_C2HC"/>
    <property type="match status" value="2"/>
</dbReference>
<dbReference type="PANTHER" id="PTHR46565:SF20">
    <property type="entry name" value="COLD SHOCK DOMAIN-CONTAINING PROTEIN 4"/>
    <property type="match status" value="1"/>
</dbReference>
<keyword evidence="1" id="KW-0862">Zinc</keyword>
<reference evidence="4" key="1">
    <citation type="submission" date="2021-05" db="UniProtKB">
        <authorList>
            <consortium name="EnsemblPlants"/>
        </authorList>
    </citation>
    <scope>IDENTIFICATION</scope>
    <source>
        <strain evidence="4">subsp. malaccensis</strain>
    </source>
</reference>
<dbReference type="InterPro" id="IPR036875">
    <property type="entry name" value="Znf_CCHC_sf"/>
</dbReference>
<dbReference type="InterPro" id="IPR002059">
    <property type="entry name" value="CSP_DNA-bd"/>
</dbReference>
<feature type="domain" description="CSD" evidence="3">
    <location>
        <begin position="6"/>
        <end position="73"/>
    </location>
</feature>
<keyword evidence="5" id="KW-1185">Reference proteome</keyword>
<dbReference type="Gene3D" id="4.10.60.10">
    <property type="entry name" value="Zinc finger, CCHC-type"/>
    <property type="match status" value="1"/>
</dbReference>
<dbReference type="Proteomes" id="UP000012960">
    <property type="component" value="Unplaced"/>
</dbReference>
<dbReference type="PROSITE" id="PS50158">
    <property type="entry name" value="ZF_CCHC"/>
    <property type="match status" value="1"/>
</dbReference>
<dbReference type="InterPro" id="IPR001878">
    <property type="entry name" value="Znf_CCHC"/>
</dbReference>
<dbReference type="SUPFAM" id="SSF50249">
    <property type="entry name" value="Nucleic acid-binding proteins"/>
    <property type="match status" value="1"/>
</dbReference>
<dbReference type="InParanoid" id="A0A804I298"/>
<dbReference type="Pfam" id="PF00313">
    <property type="entry name" value="CSD"/>
    <property type="match status" value="1"/>
</dbReference>
<dbReference type="EnsemblPlants" id="Ma02_t13110.1">
    <property type="protein sequence ID" value="Ma02_p13110.1"/>
    <property type="gene ID" value="Ma02_g13110"/>
</dbReference>
<keyword evidence="1" id="KW-0479">Metal-binding</keyword>
<feature type="domain" description="CCHC-type" evidence="2">
    <location>
        <begin position="162"/>
        <end position="177"/>
    </location>
</feature>
<evidence type="ECO:0000259" key="3">
    <source>
        <dbReference type="PROSITE" id="PS51857"/>
    </source>
</evidence>
<dbReference type="AlphaFoldDB" id="A0A804I298"/>
<dbReference type="PROSITE" id="PS51857">
    <property type="entry name" value="CSD_2"/>
    <property type="match status" value="1"/>
</dbReference>
<dbReference type="Gramene" id="Ma02_t13110.1">
    <property type="protein sequence ID" value="Ma02_p13110.1"/>
    <property type="gene ID" value="Ma02_g13110"/>
</dbReference>
<proteinExistence type="predicted"/>
<sequence>MEEGRRWWGTVTWIEEDGSGFITPVDPGRGRGYLFDQSSFGGEDVHALHIGEFVEFSIEEGNDGNPKAVNITSVDPGSGGDNLFDQSSFGGEDVPALHIDEVIEFSVEEGNDGIPNAVNVTGPSGNTLWGLGRRRGGEVCRFCGEAWHMMIDCERIRVRDACSYCGQPGHKVEDCPRSGRGL</sequence>
<dbReference type="Gene3D" id="2.40.50.140">
    <property type="entry name" value="Nucleic acid-binding proteins"/>
    <property type="match status" value="2"/>
</dbReference>
<dbReference type="OrthoDB" id="10393438at2759"/>
<organism evidence="4 5">
    <name type="scientific">Musa acuminata subsp. malaccensis</name>
    <name type="common">Wild banana</name>
    <name type="synonym">Musa malaccensis</name>
    <dbReference type="NCBI Taxonomy" id="214687"/>
    <lineage>
        <taxon>Eukaryota</taxon>
        <taxon>Viridiplantae</taxon>
        <taxon>Streptophyta</taxon>
        <taxon>Embryophyta</taxon>
        <taxon>Tracheophyta</taxon>
        <taxon>Spermatophyta</taxon>
        <taxon>Magnoliopsida</taxon>
        <taxon>Liliopsida</taxon>
        <taxon>Zingiberales</taxon>
        <taxon>Musaceae</taxon>
        <taxon>Musa</taxon>
    </lineage>
</organism>
<protein>
    <submittedName>
        <fullName evidence="4">Uncharacterized protein</fullName>
    </submittedName>
</protein>
<dbReference type="Pfam" id="PF00098">
    <property type="entry name" value="zf-CCHC"/>
    <property type="match status" value="1"/>
</dbReference>
<dbReference type="PANTHER" id="PTHR46565">
    <property type="entry name" value="COLD SHOCK DOMAIN PROTEIN 2"/>
    <property type="match status" value="1"/>
</dbReference>
<evidence type="ECO:0000256" key="1">
    <source>
        <dbReference type="PROSITE-ProRule" id="PRU00047"/>
    </source>
</evidence>
<evidence type="ECO:0000313" key="5">
    <source>
        <dbReference type="Proteomes" id="UP000012960"/>
    </source>
</evidence>
<dbReference type="GO" id="GO:0003676">
    <property type="term" value="F:nucleic acid binding"/>
    <property type="evidence" value="ECO:0007669"/>
    <property type="project" value="InterPro"/>
</dbReference>
<evidence type="ECO:0000259" key="2">
    <source>
        <dbReference type="PROSITE" id="PS50158"/>
    </source>
</evidence>
<keyword evidence="1" id="KW-0863">Zinc-finger</keyword>
<accession>A0A804I298</accession>